<feature type="region of interest" description="Disordered" evidence="6">
    <location>
        <begin position="368"/>
        <end position="411"/>
    </location>
</feature>
<dbReference type="InterPro" id="IPR027417">
    <property type="entry name" value="P-loop_NTPase"/>
</dbReference>
<dbReference type="CDD" id="cd18787">
    <property type="entry name" value="SF2_C_DEAD"/>
    <property type="match status" value="1"/>
</dbReference>
<dbReference type="EMBL" id="CP047418">
    <property type="protein sequence ID" value="QLL77540.1"/>
    <property type="molecule type" value="Genomic_DNA"/>
</dbReference>
<comment type="similarity">
    <text evidence="5">Belongs to the DEAD box helicase family.</text>
</comment>
<evidence type="ECO:0000259" key="8">
    <source>
        <dbReference type="PROSITE" id="PS51194"/>
    </source>
</evidence>
<dbReference type="InterPro" id="IPR011545">
    <property type="entry name" value="DEAD/DEAH_box_helicase_dom"/>
</dbReference>
<dbReference type="Proteomes" id="UP000510886">
    <property type="component" value="Chromosome"/>
</dbReference>
<sequence>MNSNFEREFERQGFTQLTAIQEAVYQPLAAGRSVLGLAPTGSGKTLAYAWPLLENLLPHDGVQLVIMAPSQELAMQITDVLREWIKLVDLQVTPLIGGANLKRQIEKLKKHPEVVVGTPGRILNLINQRKLKMHRVQAVVIDEADEMLDSEKMPICREIIGHTVADVQLAFFSATDAPILHKIHQWFGIEPQIIDVRTSDDSQGHVDHYLIETPTRKRADMLRRLAHVKKMRGLVFFNQAAVANEVTQKLLHSHVKVALLSGDEHKAQRVQALKQLRQGKITFLLTTDVAARGLDIPDLPAVINFDLPKDMNTYIHRVGRTGRMGASGMVVNLGNEHDLRQFKQLMRPAAVQPVTAYIFENQIVTTKPETPVKKRTPRQGYRSRLNNNGAKKPKKKRRLRDQKNKGKRKKK</sequence>
<keyword evidence="4 5" id="KW-0067">ATP-binding</keyword>
<dbReference type="PROSITE" id="PS51192">
    <property type="entry name" value="HELICASE_ATP_BIND_1"/>
    <property type="match status" value="1"/>
</dbReference>
<dbReference type="InterPro" id="IPR044742">
    <property type="entry name" value="DEAD/DEAH_RhlB"/>
</dbReference>
<dbReference type="AlphaFoldDB" id="A0A7H9EIK5"/>
<dbReference type="GO" id="GO:0016787">
    <property type="term" value="F:hydrolase activity"/>
    <property type="evidence" value="ECO:0007669"/>
    <property type="project" value="UniProtKB-KW"/>
</dbReference>
<dbReference type="PANTHER" id="PTHR47963:SF7">
    <property type="entry name" value="ATP-DEPENDENT RNA HELICASE YFML-RELATED"/>
    <property type="match status" value="1"/>
</dbReference>
<dbReference type="CDD" id="cd00268">
    <property type="entry name" value="DEADc"/>
    <property type="match status" value="1"/>
</dbReference>
<dbReference type="PROSITE" id="PS51194">
    <property type="entry name" value="HELICASE_CTER"/>
    <property type="match status" value="1"/>
</dbReference>
<dbReference type="GO" id="GO:0005524">
    <property type="term" value="F:ATP binding"/>
    <property type="evidence" value="ECO:0007669"/>
    <property type="project" value="UniProtKB-KW"/>
</dbReference>
<accession>A0A7H9EIK5</accession>
<dbReference type="Gene3D" id="3.40.50.300">
    <property type="entry name" value="P-loop containing nucleotide triphosphate hydrolases"/>
    <property type="match status" value="2"/>
</dbReference>
<evidence type="ECO:0000256" key="1">
    <source>
        <dbReference type="ARBA" id="ARBA00022741"/>
    </source>
</evidence>
<evidence type="ECO:0000256" key="3">
    <source>
        <dbReference type="ARBA" id="ARBA00022806"/>
    </source>
</evidence>
<protein>
    <submittedName>
        <fullName evidence="9">DEAD/DEAH box helicase</fullName>
    </submittedName>
</protein>
<keyword evidence="3 5" id="KW-0347">Helicase</keyword>
<name>A0A7H9EIK5_9LACO</name>
<reference evidence="9 10" key="1">
    <citation type="submission" date="2020-01" db="EMBL/GenBank/DDBJ databases">
        <title>Complete and circular genome sequences of six lactobacillus isolates from horses.</title>
        <authorList>
            <person name="Hassan H.M."/>
        </authorList>
    </citation>
    <scope>NUCLEOTIDE SEQUENCE [LARGE SCALE GENOMIC DNA]</scope>
    <source>
        <strain evidence="9 10">1A</strain>
    </source>
</reference>
<evidence type="ECO:0000256" key="2">
    <source>
        <dbReference type="ARBA" id="ARBA00022801"/>
    </source>
</evidence>
<dbReference type="GO" id="GO:0003724">
    <property type="term" value="F:RNA helicase activity"/>
    <property type="evidence" value="ECO:0007669"/>
    <property type="project" value="TreeGrafter"/>
</dbReference>
<dbReference type="GO" id="GO:0005829">
    <property type="term" value="C:cytosol"/>
    <property type="evidence" value="ECO:0007669"/>
    <property type="project" value="TreeGrafter"/>
</dbReference>
<dbReference type="GO" id="GO:0009409">
    <property type="term" value="P:response to cold"/>
    <property type="evidence" value="ECO:0007669"/>
    <property type="project" value="TreeGrafter"/>
</dbReference>
<gene>
    <name evidence="9" type="ORF">GTO87_02235</name>
</gene>
<keyword evidence="2 5" id="KW-0378">Hydrolase</keyword>
<organism evidence="9 10">
    <name type="scientific">Ligilactobacillus saerimneri</name>
    <dbReference type="NCBI Taxonomy" id="228229"/>
    <lineage>
        <taxon>Bacteria</taxon>
        <taxon>Bacillati</taxon>
        <taxon>Bacillota</taxon>
        <taxon>Bacilli</taxon>
        <taxon>Lactobacillales</taxon>
        <taxon>Lactobacillaceae</taxon>
        <taxon>Ligilactobacillus</taxon>
    </lineage>
</organism>
<dbReference type="GO" id="GO:0005840">
    <property type="term" value="C:ribosome"/>
    <property type="evidence" value="ECO:0007669"/>
    <property type="project" value="TreeGrafter"/>
</dbReference>
<dbReference type="SMART" id="SM00487">
    <property type="entry name" value="DEXDc"/>
    <property type="match status" value="1"/>
</dbReference>
<dbReference type="InterPro" id="IPR001650">
    <property type="entry name" value="Helicase_C-like"/>
</dbReference>
<dbReference type="KEGG" id="lsw:GTO87_02235"/>
<feature type="domain" description="Helicase C-terminal" evidence="8">
    <location>
        <begin position="220"/>
        <end position="378"/>
    </location>
</feature>
<dbReference type="Pfam" id="PF00271">
    <property type="entry name" value="Helicase_C"/>
    <property type="match status" value="1"/>
</dbReference>
<dbReference type="RefSeq" id="WP_180849373.1">
    <property type="nucleotide sequence ID" value="NZ_CP047418.1"/>
</dbReference>
<keyword evidence="1 5" id="KW-0547">Nucleotide-binding</keyword>
<dbReference type="InterPro" id="IPR014001">
    <property type="entry name" value="Helicase_ATP-bd"/>
</dbReference>
<dbReference type="InterPro" id="IPR050547">
    <property type="entry name" value="DEAD_box_RNA_helicases"/>
</dbReference>
<evidence type="ECO:0000256" key="5">
    <source>
        <dbReference type="RuleBase" id="RU000492"/>
    </source>
</evidence>
<feature type="compositionally biased region" description="Basic residues" evidence="6">
    <location>
        <begin position="391"/>
        <end position="411"/>
    </location>
</feature>
<evidence type="ECO:0000313" key="10">
    <source>
        <dbReference type="Proteomes" id="UP000510886"/>
    </source>
</evidence>
<evidence type="ECO:0000256" key="4">
    <source>
        <dbReference type="ARBA" id="ARBA00022840"/>
    </source>
</evidence>
<dbReference type="InterPro" id="IPR000629">
    <property type="entry name" value="RNA-helicase_DEAD-box_CS"/>
</dbReference>
<dbReference type="PROSITE" id="PS00039">
    <property type="entry name" value="DEAD_ATP_HELICASE"/>
    <property type="match status" value="1"/>
</dbReference>
<dbReference type="PANTHER" id="PTHR47963">
    <property type="entry name" value="DEAD-BOX ATP-DEPENDENT RNA HELICASE 47, MITOCHONDRIAL"/>
    <property type="match status" value="1"/>
</dbReference>
<dbReference type="Pfam" id="PF00270">
    <property type="entry name" value="DEAD"/>
    <property type="match status" value="1"/>
</dbReference>
<dbReference type="SUPFAM" id="SSF52540">
    <property type="entry name" value="P-loop containing nucleoside triphosphate hydrolases"/>
    <property type="match status" value="1"/>
</dbReference>
<dbReference type="SMART" id="SM00490">
    <property type="entry name" value="HELICc"/>
    <property type="match status" value="1"/>
</dbReference>
<dbReference type="GO" id="GO:0033592">
    <property type="term" value="F:RNA strand annealing activity"/>
    <property type="evidence" value="ECO:0007669"/>
    <property type="project" value="TreeGrafter"/>
</dbReference>
<evidence type="ECO:0000259" key="7">
    <source>
        <dbReference type="PROSITE" id="PS51192"/>
    </source>
</evidence>
<feature type="domain" description="Helicase ATP-binding" evidence="7">
    <location>
        <begin position="25"/>
        <end position="194"/>
    </location>
</feature>
<evidence type="ECO:0000256" key="6">
    <source>
        <dbReference type="SAM" id="MobiDB-lite"/>
    </source>
</evidence>
<proteinExistence type="inferred from homology"/>
<evidence type="ECO:0000313" key="9">
    <source>
        <dbReference type="EMBL" id="QLL77540.1"/>
    </source>
</evidence>